<comment type="similarity">
    <text evidence="1">Belongs to the DapB family.</text>
</comment>
<dbReference type="InterPro" id="IPR000846">
    <property type="entry name" value="DapB_N"/>
</dbReference>
<keyword evidence="7" id="KW-0457">Lysine biosynthesis</keyword>
<evidence type="ECO:0000256" key="5">
    <source>
        <dbReference type="ARBA" id="ARBA00023002"/>
    </source>
</evidence>
<dbReference type="SUPFAM" id="SSF51735">
    <property type="entry name" value="NAD(P)-binding Rossmann-fold domains"/>
    <property type="match status" value="1"/>
</dbReference>
<dbReference type="EMBL" id="FXTJ01000010">
    <property type="protein sequence ID" value="SMO96874.1"/>
    <property type="molecule type" value="Genomic_DNA"/>
</dbReference>
<dbReference type="EC" id="1.17.1.8" evidence="9 12"/>
<dbReference type="InterPro" id="IPR036291">
    <property type="entry name" value="NAD(P)-bd_dom_sf"/>
</dbReference>
<evidence type="ECO:0000256" key="9">
    <source>
        <dbReference type="ARBA" id="ARBA00038983"/>
    </source>
</evidence>
<name>A0A521FLC5_9ACTN</name>
<keyword evidence="16" id="KW-1185">Reference proteome</keyword>
<comment type="catalytic activity">
    <reaction evidence="11">
        <text>(S)-2,3,4,5-tetrahydrodipicolinate + NAD(+) + H2O = (2S,4S)-4-hydroxy-2,3,4,5-tetrahydrodipicolinate + NADH + H(+)</text>
        <dbReference type="Rhea" id="RHEA:35323"/>
        <dbReference type="ChEBI" id="CHEBI:15377"/>
        <dbReference type="ChEBI" id="CHEBI:15378"/>
        <dbReference type="ChEBI" id="CHEBI:16845"/>
        <dbReference type="ChEBI" id="CHEBI:57540"/>
        <dbReference type="ChEBI" id="CHEBI:57945"/>
        <dbReference type="ChEBI" id="CHEBI:67139"/>
        <dbReference type="EC" id="1.17.1.8"/>
    </reaction>
</comment>
<evidence type="ECO:0000313" key="15">
    <source>
        <dbReference type="EMBL" id="SMO96874.1"/>
    </source>
</evidence>
<evidence type="ECO:0000256" key="11">
    <source>
        <dbReference type="ARBA" id="ARBA00049396"/>
    </source>
</evidence>
<feature type="domain" description="Dihydrodipicolinate reductase C-terminal" evidence="14">
    <location>
        <begin position="130"/>
        <end position="254"/>
    </location>
</feature>
<dbReference type="PANTHER" id="PTHR20836:SF0">
    <property type="entry name" value="4-HYDROXY-TETRAHYDRODIPICOLINATE REDUCTASE 1, CHLOROPLASTIC-RELATED"/>
    <property type="match status" value="1"/>
</dbReference>
<dbReference type="PIRSF" id="PIRSF000161">
    <property type="entry name" value="DHPR"/>
    <property type="match status" value="1"/>
</dbReference>
<evidence type="ECO:0000256" key="7">
    <source>
        <dbReference type="ARBA" id="ARBA00023154"/>
    </source>
</evidence>
<dbReference type="AlphaFoldDB" id="A0A521FLC5"/>
<evidence type="ECO:0000256" key="10">
    <source>
        <dbReference type="ARBA" id="ARBA00049080"/>
    </source>
</evidence>
<dbReference type="GO" id="GO:0019877">
    <property type="term" value="P:diaminopimelate biosynthetic process"/>
    <property type="evidence" value="ECO:0007669"/>
    <property type="project" value="UniProtKB-KW"/>
</dbReference>
<dbReference type="InterPro" id="IPR022663">
    <property type="entry name" value="DapB_C"/>
</dbReference>
<dbReference type="InterPro" id="IPR023940">
    <property type="entry name" value="DHDPR_bac"/>
</dbReference>
<dbReference type="GO" id="GO:0009089">
    <property type="term" value="P:lysine biosynthetic process via diaminopimelate"/>
    <property type="evidence" value="ECO:0007669"/>
    <property type="project" value="UniProtKB-UniRule"/>
</dbReference>
<evidence type="ECO:0000256" key="1">
    <source>
        <dbReference type="ARBA" id="ARBA00006642"/>
    </source>
</evidence>
<proteinExistence type="inferred from homology"/>
<dbReference type="GO" id="GO:0008839">
    <property type="term" value="F:4-hydroxy-tetrahydrodipicolinate reductase"/>
    <property type="evidence" value="ECO:0007669"/>
    <property type="project" value="UniProtKB-UniRule"/>
</dbReference>
<dbReference type="Pfam" id="PF05173">
    <property type="entry name" value="DapB_C"/>
    <property type="match status" value="1"/>
</dbReference>
<dbReference type="RefSeq" id="WP_142460359.1">
    <property type="nucleotide sequence ID" value="NZ_FXTJ01000010.1"/>
</dbReference>
<dbReference type="Proteomes" id="UP000317484">
    <property type="component" value="Unassembled WGS sequence"/>
</dbReference>
<dbReference type="Gene3D" id="3.40.50.720">
    <property type="entry name" value="NAD(P)-binding Rossmann-like Domain"/>
    <property type="match status" value="1"/>
</dbReference>
<gene>
    <name evidence="15" type="ORF">SAMN06273567_110116</name>
</gene>
<sequence length="271" mass="27550">MIRVCFAGVTGWTAPPIVAAIDAADDLELVSGVSRSAAGRRLSEVTASGGAGPVHATVAEALASSGADVLVDYTSAAAVREHVETAVRAGVHVVVGSSGLTAGDYAELDRLAREHGVGVIASGNFSVVAAVLQRAATLAARHVGSWEVLDYAAATKPDVPSGTARELAETLGQVRTPGSGVALPDLLGPAEARGADVAGTRVHSVRLPGFVLATEVVFAAGGERLTMRHDTGESPAPYVDGTLLAVRRVAEVPGVRRGLDRLLFDDPAPDA</sequence>
<comment type="pathway">
    <text evidence="8">Amino-acid biosynthesis; L-lysine biosynthesis via DAP pathway; (S)-tetrahydrodipicolinate from L-aspartate: step 4/4.</text>
</comment>
<dbReference type="PANTHER" id="PTHR20836">
    <property type="entry name" value="DIHYDRODIPICOLINATE REDUCTASE"/>
    <property type="match status" value="1"/>
</dbReference>
<dbReference type="CDD" id="cd02274">
    <property type="entry name" value="DHDPR_N"/>
    <property type="match status" value="1"/>
</dbReference>
<evidence type="ECO:0000259" key="14">
    <source>
        <dbReference type="Pfam" id="PF05173"/>
    </source>
</evidence>
<organism evidence="15 16">
    <name type="scientific">Geodermatophilus aquaeductus</name>
    <dbReference type="NCBI Taxonomy" id="1564161"/>
    <lineage>
        <taxon>Bacteria</taxon>
        <taxon>Bacillati</taxon>
        <taxon>Actinomycetota</taxon>
        <taxon>Actinomycetes</taxon>
        <taxon>Geodermatophilales</taxon>
        <taxon>Geodermatophilaceae</taxon>
        <taxon>Geodermatophilus</taxon>
    </lineage>
</organism>
<evidence type="ECO:0000256" key="12">
    <source>
        <dbReference type="NCBIfam" id="TIGR00036"/>
    </source>
</evidence>
<comment type="catalytic activity">
    <reaction evidence="10">
        <text>(S)-2,3,4,5-tetrahydrodipicolinate + NADP(+) + H2O = (2S,4S)-4-hydroxy-2,3,4,5-tetrahydrodipicolinate + NADPH + H(+)</text>
        <dbReference type="Rhea" id="RHEA:35331"/>
        <dbReference type="ChEBI" id="CHEBI:15377"/>
        <dbReference type="ChEBI" id="CHEBI:15378"/>
        <dbReference type="ChEBI" id="CHEBI:16845"/>
        <dbReference type="ChEBI" id="CHEBI:57783"/>
        <dbReference type="ChEBI" id="CHEBI:58349"/>
        <dbReference type="ChEBI" id="CHEBI:67139"/>
        <dbReference type="EC" id="1.17.1.8"/>
    </reaction>
</comment>
<dbReference type="SUPFAM" id="SSF55347">
    <property type="entry name" value="Glyceraldehyde-3-phosphate dehydrogenase-like, C-terminal domain"/>
    <property type="match status" value="1"/>
</dbReference>
<evidence type="ECO:0000256" key="4">
    <source>
        <dbReference type="ARBA" id="ARBA00022915"/>
    </source>
</evidence>
<keyword evidence="6" id="KW-0520">NAD</keyword>
<evidence type="ECO:0000259" key="13">
    <source>
        <dbReference type="Pfam" id="PF01113"/>
    </source>
</evidence>
<dbReference type="NCBIfam" id="TIGR00036">
    <property type="entry name" value="dapB"/>
    <property type="match status" value="1"/>
</dbReference>
<keyword evidence="3" id="KW-0521">NADP</keyword>
<dbReference type="GO" id="GO:0005829">
    <property type="term" value="C:cytosol"/>
    <property type="evidence" value="ECO:0007669"/>
    <property type="project" value="TreeGrafter"/>
</dbReference>
<evidence type="ECO:0000313" key="16">
    <source>
        <dbReference type="Proteomes" id="UP000317484"/>
    </source>
</evidence>
<evidence type="ECO:0000256" key="2">
    <source>
        <dbReference type="ARBA" id="ARBA00022605"/>
    </source>
</evidence>
<evidence type="ECO:0000256" key="3">
    <source>
        <dbReference type="ARBA" id="ARBA00022857"/>
    </source>
</evidence>
<feature type="domain" description="Dihydrodipicolinate reductase N-terminal" evidence="13">
    <location>
        <begin position="2"/>
        <end position="125"/>
    </location>
</feature>
<evidence type="ECO:0000256" key="6">
    <source>
        <dbReference type="ARBA" id="ARBA00023027"/>
    </source>
</evidence>
<accession>A0A521FLC5</accession>
<keyword evidence="2" id="KW-0028">Amino-acid biosynthesis</keyword>
<reference evidence="15 16" key="1">
    <citation type="submission" date="2017-05" db="EMBL/GenBank/DDBJ databases">
        <authorList>
            <person name="Varghese N."/>
            <person name="Submissions S."/>
        </authorList>
    </citation>
    <scope>NUCLEOTIDE SEQUENCE [LARGE SCALE GENOMIC DNA]</scope>
    <source>
        <strain evidence="15 16">DSM 46834</strain>
    </source>
</reference>
<dbReference type="Gene3D" id="3.30.360.10">
    <property type="entry name" value="Dihydrodipicolinate Reductase, domain 2"/>
    <property type="match status" value="1"/>
</dbReference>
<evidence type="ECO:0000256" key="8">
    <source>
        <dbReference type="ARBA" id="ARBA00037922"/>
    </source>
</evidence>
<dbReference type="Pfam" id="PF01113">
    <property type="entry name" value="DapB_N"/>
    <property type="match status" value="1"/>
</dbReference>
<keyword evidence="4" id="KW-0220">Diaminopimelate biosynthesis</keyword>
<protein>
    <recommendedName>
        <fullName evidence="9 12">4-hydroxy-tetrahydrodipicolinate reductase</fullName>
        <ecNumber evidence="9 12">1.17.1.8</ecNumber>
    </recommendedName>
</protein>
<keyword evidence="5" id="KW-0560">Oxidoreductase</keyword>